<evidence type="ECO:0008006" key="3">
    <source>
        <dbReference type="Google" id="ProtNLM"/>
    </source>
</evidence>
<protein>
    <recommendedName>
        <fullName evidence="3">DUF3368 domain-containing protein</fullName>
    </recommendedName>
</protein>
<dbReference type="PANTHER" id="PTHR39550:SF1">
    <property type="entry name" value="SLL0658 PROTEIN"/>
    <property type="match status" value="1"/>
</dbReference>
<dbReference type="EMBL" id="LUTY01000665">
    <property type="protein sequence ID" value="OAD22915.1"/>
    <property type="molecule type" value="Genomic_DNA"/>
</dbReference>
<evidence type="ECO:0000313" key="2">
    <source>
        <dbReference type="Proteomes" id="UP000076962"/>
    </source>
</evidence>
<keyword evidence="2" id="KW-1185">Reference proteome</keyword>
<name>A0A0A6P172_9GAMM</name>
<proteinExistence type="predicted"/>
<sequence length="161" mass="17410">MMLTICDTSPLLYLHLVGQLELLHLLYNEIVIPPAVQSELVVGANQGVNVPEPLQISWIRVIPVQAQALMPIVTDLGLGESEVIGLALEHPGSRIIMDDQLGRHIVAANQMTLTGTLGVLLKAKQAGHLNEIKMLLNALRTAGLWMSDILVESVLSQANEA</sequence>
<dbReference type="Pfam" id="PF11848">
    <property type="entry name" value="DUF3368"/>
    <property type="match status" value="1"/>
</dbReference>
<dbReference type="PANTHER" id="PTHR39550">
    <property type="entry name" value="SLL0658 PROTEIN"/>
    <property type="match status" value="1"/>
</dbReference>
<dbReference type="Proteomes" id="UP000076962">
    <property type="component" value="Unassembled WGS sequence"/>
</dbReference>
<dbReference type="InterPro" id="IPR021799">
    <property type="entry name" value="PIN-like_prokaryotic"/>
</dbReference>
<reference evidence="1 2" key="1">
    <citation type="submission" date="2016-05" db="EMBL/GenBank/DDBJ databases">
        <title>Single-cell genome of chain-forming Candidatus Thiomargarita nelsonii and comparison to other large sulfur-oxidizing bacteria.</title>
        <authorList>
            <person name="Winkel M."/>
            <person name="Salman V."/>
            <person name="Woyke T."/>
            <person name="Schulz-Vogt H."/>
            <person name="Richter M."/>
            <person name="Flood B."/>
            <person name="Bailey J."/>
            <person name="Amann R."/>
            <person name="Mussmann M."/>
        </authorList>
    </citation>
    <scope>NUCLEOTIDE SEQUENCE [LARGE SCALE GENOMIC DNA]</scope>
    <source>
        <strain evidence="1 2">THI036</strain>
    </source>
</reference>
<organism evidence="1 2">
    <name type="scientific">Candidatus Thiomargarita nelsonii</name>
    <dbReference type="NCBI Taxonomy" id="1003181"/>
    <lineage>
        <taxon>Bacteria</taxon>
        <taxon>Pseudomonadati</taxon>
        <taxon>Pseudomonadota</taxon>
        <taxon>Gammaproteobacteria</taxon>
        <taxon>Thiotrichales</taxon>
        <taxon>Thiotrichaceae</taxon>
        <taxon>Thiomargarita</taxon>
    </lineage>
</organism>
<dbReference type="AlphaFoldDB" id="A0A0A6P172"/>
<dbReference type="PATRIC" id="fig|1003181.4.peg.1771"/>
<gene>
    <name evidence="1" type="ORF">THIOM_001263</name>
</gene>
<comment type="caution">
    <text evidence="1">The sequence shown here is derived from an EMBL/GenBank/DDBJ whole genome shotgun (WGS) entry which is preliminary data.</text>
</comment>
<evidence type="ECO:0000313" key="1">
    <source>
        <dbReference type="EMBL" id="OAD22915.1"/>
    </source>
</evidence>
<accession>A0A0A6P172</accession>